<dbReference type="AlphaFoldDB" id="A0A964UYE7"/>
<dbReference type="EMBL" id="JAAAHS010000694">
    <property type="protein sequence ID" value="NBE57012.1"/>
    <property type="molecule type" value="Genomic_DNA"/>
</dbReference>
<dbReference type="OrthoDB" id="4808509at2"/>
<sequence length="165" mass="16673">MREVPPFAPLRLRGGRVRGALRRGRNRRTVAAGLAMAAAALATAGPHGFASAGRAEGDHRDSAPGGRSRPDLELVRAPVRIADAETVRLLRPGDRVDVISAPASGADASRVVAGARVSDVTVGEGPPGQDGPGQDGALLVLSVPRAAAAELAGASLNSRLAVVVC</sequence>
<feature type="region of interest" description="Disordered" evidence="1">
    <location>
        <begin position="48"/>
        <end position="72"/>
    </location>
</feature>
<proteinExistence type="predicted"/>
<evidence type="ECO:0008006" key="4">
    <source>
        <dbReference type="Google" id="ProtNLM"/>
    </source>
</evidence>
<keyword evidence="3" id="KW-1185">Reference proteome</keyword>
<comment type="caution">
    <text evidence="2">The sequence shown here is derived from an EMBL/GenBank/DDBJ whole genome shotgun (WGS) entry which is preliminary data.</text>
</comment>
<accession>A0A964UYE7</accession>
<dbReference type="RefSeq" id="WP_161705969.1">
    <property type="nucleotide sequence ID" value="NZ_JAAAHS010000694.1"/>
</dbReference>
<evidence type="ECO:0000256" key="1">
    <source>
        <dbReference type="SAM" id="MobiDB-lite"/>
    </source>
</evidence>
<reference evidence="2" key="1">
    <citation type="submission" date="2020-01" db="EMBL/GenBank/DDBJ databases">
        <title>Whole-genome analyses of novel actinobacteria.</title>
        <authorList>
            <person name="Sahin N."/>
        </authorList>
    </citation>
    <scope>NUCLEOTIDE SEQUENCE</scope>
    <source>
        <strain evidence="2">YC537</strain>
    </source>
</reference>
<gene>
    <name evidence="2" type="ORF">GUY60_37505</name>
</gene>
<evidence type="ECO:0000313" key="2">
    <source>
        <dbReference type="EMBL" id="NBE57012.1"/>
    </source>
</evidence>
<dbReference type="InterPro" id="IPR006311">
    <property type="entry name" value="TAT_signal"/>
</dbReference>
<dbReference type="Proteomes" id="UP000598297">
    <property type="component" value="Unassembled WGS sequence"/>
</dbReference>
<dbReference type="PROSITE" id="PS51318">
    <property type="entry name" value="TAT"/>
    <property type="match status" value="1"/>
</dbReference>
<protein>
    <recommendedName>
        <fullName evidence="4">Flp pilus assembly protein RcpC/CpaB domain-containing protein</fullName>
    </recommendedName>
</protein>
<feature type="compositionally biased region" description="Basic and acidic residues" evidence="1">
    <location>
        <begin position="55"/>
        <end position="72"/>
    </location>
</feature>
<name>A0A964UYE7_9ACTN</name>
<evidence type="ECO:0000313" key="3">
    <source>
        <dbReference type="Proteomes" id="UP000598297"/>
    </source>
</evidence>
<organism evidence="2 3">
    <name type="scientific">Streptomyces boluensis</name>
    <dbReference type="NCBI Taxonomy" id="1775135"/>
    <lineage>
        <taxon>Bacteria</taxon>
        <taxon>Bacillati</taxon>
        <taxon>Actinomycetota</taxon>
        <taxon>Actinomycetes</taxon>
        <taxon>Kitasatosporales</taxon>
        <taxon>Streptomycetaceae</taxon>
        <taxon>Streptomyces</taxon>
    </lineage>
</organism>